<keyword evidence="1" id="KW-1133">Transmembrane helix</keyword>
<evidence type="ECO:0000313" key="2">
    <source>
        <dbReference type="EMBL" id="KAL2831566.1"/>
    </source>
</evidence>
<dbReference type="InterPro" id="IPR021514">
    <property type="entry name" value="DUF3176"/>
</dbReference>
<feature type="transmembrane region" description="Helical" evidence="1">
    <location>
        <begin position="35"/>
        <end position="56"/>
    </location>
</feature>
<dbReference type="Pfam" id="PF11374">
    <property type="entry name" value="DUF3176"/>
    <property type="match status" value="1"/>
</dbReference>
<keyword evidence="1" id="KW-0472">Membrane</keyword>
<comment type="caution">
    <text evidence="2">The sequence shown here is derived from an EMBL/GenBank/DDBJ whole genome shotgun (WGS) entry which is preliminary data.</text>
</comment>
<dbReference type="EMBL" id="JBFXLS010000009">
    <property type="protein sequence ID" value="KAL2831566.1"/>
    <property type="molecule type" value="Genomic_DNA"/>
</dbReference>
<dbReference type="PANTHER" id="PTHR35394">
    <property type="entry name" value="DUF3176 DOMAIN-CONTAINING PROTEIN"/>
    <property type="match status" value="1"/>
</dbReference>
<dbReference type="Proteomes" id="UP001610335">
    <property type="component" value="Unassembled WGS sequence"/>
</dbReference>
<proteinExistence type="predicted"/>
<organism evidence="2 3">
    <name type="scientific">Aspergillus cavernicola</name>
    <dbReference type="NCBI Taxonomy" id="176166"/>
    <lineage>
        <taxon>Eukaryota</taxon>
        <taxon>Fungi</taxon>
        <taxon>Dikarya</taxon>
        <taxon>Ascomycota</taxon>
        <taxon>Pezizomycotina</taxon>
        <taxon>Eurotiomycetes</taxon>
        <taxon>Eurotiomycetidae</taxon>
        <taxon>Eurotiales</taxon>
        <taxon>Aspergillaceae</taxon>
        <taxon>Aspergillus</taxon>
        <taxon>Aspergillus subgen. Nidulantes</taxon>
    </lineage>
</organism>
<feature type="transmembrane region" description="Helical" evidence="1">
    <location>
        <begin position="512"/>
        <end position="534"/>
    </location>
</feature>
<name>A0ABR4IV56_9EURO</name>
<evidence type="ECO:0000256" key="1">
    <source>
        <dbReference type="SAM" id="Phobius"/>
    </source>
</evidence>
<accession>A0ABR4IV56</accession>
<sequence length="593" mass="65237">MSRKTIKSPTVIAMDTHKVKSSPPRRSVPEKMSDWFVWEILGMIVSAGALIALVTILVKYDQKPQPSWRHMSLNALISWMSTISKGCIIIASSEALGQLKWVWFSQKARPISELRTFDSASRSLYGAVELIWTLRARHFAALSSLAVILALAIDPFAQNLVRYYPGLVDDPSQRALTGQALTYLTHGPDVATSVVLVDPILKSNVYNSLFNNDPQRPWSIPQYSCATANCTWAPVVSLEARALCANITDRLTYSCRVIGEGESLAGETNCTVSLPNSTIEAGYIPSGPVLTWMKGFVVKGVTQRSQALVYKNFSTSAVQIITPRLSGRAWVAISPSNETSWEATECTIEPIIRSFRASVINNTYTDETLAIWTNSTVSSDPQGFAFNPPWGHELGMEPNQTFTLGLTASAAIGFFLDTIFGGSFWRSGLHQSYQADFNNLYAASDILQALGQGDISGCSYELAGRLNCTMHNVAQAVSKAFRDSQYSSDPVNDTGVAVGRVRSNVTYISVSWQWIALPIFAWVVAAAGLIGTLWKIRQRRVPRWKNNPLPLLFLYRDSTHDKEGGGMPTQGTPNKEDSLEVRLYDNGCHTVLG</sequence>
<keyword evidence="1" id="KW-0812">Transmembrane</keyword>
<dbReference type="PANTHER" id="PTHR35394:SF5">
    <property type="entry name" value="DUF3176 DOMAIN-CONTAINING PROTEIN"/>
    <property type="match status" value="1"/>
</dbReference>
<reference evidence="2 3" key="1">
    <citation type="submission" date="2024-07" db="EMBL/GenBank/DDBJ databases">
        <title>Section-level genome sequencing and comparative genomics of Aspergillus sections Usti and Cavernicolus.</title>
        <authorList>
            <consortium name="Lawrence Berkeley National Laboratory"/>
            <person name="Nybo J.L."/>
            <person name="Vesth T.C."/>
            <person name="Theobald S."/>
            <person name="Frisvad J.C."/>
            <person name="Larsen T.O."/>
            <person name="Kjaerboelling I."/>
            <person name="Rothschild-Mancinelli K."/>
            <person name="Lyhne E.K."/>
            <person name="Kogle M.E."/>
            <person name="Barry K."/>
            <person name="Clum A."/>
            <person name="Na H."/>
            <person name="Ledsgaard L."/>
            <person name="Lin J."/>
            <person name="Lipzen A."/>
            <person name="Kuo A."/>
            <person name="Riley R."/>
            <person name="Mondo S."/>
            <person name="LaButti K."/>
            <person name="Haridas S."/>
            <person name="Pangalinan J."/>
            <person name="Salamov A.A."/>
            <person name="Simmons B.A."/>
            <person name="Magnuson J.K."/>
            <person name="Chen J."/>
            <person name="Drula E."/>
            <person name="Henrissat B."/>
            <person name="Wiebenga A."/>
            <person name="Lubbers R.J."/>
            <person name="Gomes A.C."/>
            <person name="Makela M.R."/>
            <person name="Stajich J."/>
            <person name="Grigoriev I.V."/>
            <person name="Mortensen U.H."/>
            <person name="De vries R.P."/>
            <person name="Baker S.E."/>
            <person name="Andersen M.R."/>
        </authorList>
    </citation>
    <scope>NUCLEOTIDE SEQUENCE [LARGE SCALE GENOMIC DNA]</scope>
    <source>
        <strain evidence="2 3">CBS 600.67</strain>
    </source>
</reference>
<keyword evidence="3" id="KW-1185">Reference proteome</keyword>
<gene>
    <name evidence="2" type="ORF">BDW59DRAFT_140297</name>
</gene>
<protein>
    <submittedName>
        <fullName evidence="2">Uncharacterized protein</fullName>
    </submittedName>
</protein>
<evidence type="ECO:0000313" key="3">
    <source>
        <dbReference type="Proteomes" id="UP001610335"/>
    </source>
</evidence>